<dbReference type="CDD" id="cd01045">
    <property type="entry name" value="Ferritin_like_AB"/>
    <property type="match status" value="1"/>
</dbReference>
<feature type="domain" description="Rubrerythrin diiron-binding" evidence="1">
    <location>
        <begin position="5"/>
        <end position="140"/>
    </location>
</feature>
<dbReference type="PANTHER" id="PTHR33531">
    <property type="entry name" value="RUBRERYTHRIN SUBFAMILY"/>
    <property type="match status" value="1"/>
</dbReference>
<evidence type="ECO:0000313" key="2">
    <source>
        <dbReference type="EMBL" id="MPN21665.1"/>
    </source>
</evidence>
<name>A0A645G4U0_9ZZZZ</name>
<dbReference type="GO" id="GO:0046872">
    <property type="term" value="F:metal ion binding"/>
    <property type="evidence" value="ECO:0007669"/>
    <property type="project" value="InterPro"/>
</dbReference>
<dbReference type="AlphaFoldDB" id="A0A645G4U0"/>
<reference evidence="2" key="1">
    <citation type="submission" date="2019-08" db="EMBL/GenBank/DDBJ databases">
        <authorList>
            <person name="Kucharzyk K."/>
            <person name="Murdoch R.W."/>
            <person name="Higgins S."/>
            <person name="Loffler F."/>
        </authorList>
    </citation>
    <scope>NUCLEOTIDE SEQUENCE</scope>
</reference>
<dbReference type="GO" id="GO:0016491">
    <property type="term" value="F:oxidoreductase activity"/>
    <property type="evidence" value="ECO:0007669"/>
    <property type="project" value="InterPro"/>
</dbReference>
<protein>
    <recommendedName>
        <fullName evidence="1">Rubrerythrin diiron-binding domain-containing protein</fullName>
    </recommendedName>
</protein>
<proteinExistence type="predicted"/>
<gene>
    <name evidence="2" type="ORF">SDC9_169045</name>
</gene>
<organism evidence="2">
    <name type="scientific">bioreactor metagenome</name>
    <dbReference type="NCBI Taxonomy" id="1076179"/>
    <lineage>
        <taxon>unclassified sequences</taxon>
        <taxon>metagenomes</taxon>
        <taxon>ecological metagenomes</taxon>
    </lineage>
</organism>
<comment type="caution">
    <text evidence="2">The sequence shown here is derived from an EMBL/GenBank/DDBJ whole genome shotgun (WGS) entry which is preliminary data.</text>
</comment>
<dbReference type="PANTHER" id="PTHR33531:SF7">
    <property type="entry name" value="HYPOTHETICAL MEMBRANE PROTEIN, CONSERVED"/>
    <property type="match status" value="1"/>
</dbReference>
<dbReference type="InterPro" id="IPR012347">
    <property type="entry name" value="Ferritin-like"/>
</dbReference>
<accession>A0A645G4U0</accession>
<dbReference type="Gene3D" id="1.20.1260.10">
    <property type="match status" value="1"/>
</dbReference>
<dbReference type="InterPro" id="IPR009078">
    <property type="entry name" value="Ferritin-like_SF"/>
</dbReference>
<sequence>MSIYEFALKMEEDGKNYYKKVAKTCADECLKEIFEFLALEENKHYNIFRNMKNKNMDANFNSESNLNKYTTIFQNKSQSELLKSLSQVQTNIYVTAAEDEKKSISLYEKMSKEVETEEERKILLNIIEEEKKHLKFLEDLIELMNKLEKIEE</sequence>
<dbReference type="InterPro" id="IPR003251">
    <property type="entry name" value="Rr_diiron-bd_dom"/>
</dbReference>
<dbReference type="SUPFAM" id="SSF47240">
    <property type="entry name" value="Ferritin-like"/>
    <property type="match status" value="1"/>
</dbReference>
<evidence type="ECO:0000259" key="1">
    <source>
        <dbReference type="Pfam" id="PF02915"/>
    </source>
</evidence>
<dbReference type="EMBL" id="VSSQ01069688">
    <property type="protein sequence ID" value="MPN21665.1"/>
    <property type="molecule type" value="Genomic_DNA"/>
</dbReference>
<dbReference type="Pfam" id="PF02915">
    <property type="entry name" value="Rubrerythrin"/>
    <property type="match status" value="1"/>
</dbReference>